<accession>A0A2P2NNU3</accession>
<reference evidence="1" key="1">
    <citation type="submission" date="2018-02" db="EMBL/GenBank/DDBJ databases">
        <title>Rhizophora mucronata_Transcriptome.</title>
        <authorList>
            <person name="Meera S.P."/>
            <person name="Sreeshan A."/>
            <person name="Augustine A."/>
        </authorList>
    </citation>
    <scope>NUCLEOTIDE SEQUENCE</scope>
    <source>
        <tissue evidence="1">Leaf</tissue>
    </source>
</reference>
<protein>
    <submittedName>
        <fullName evidence="1">Uncharacterized protein</fullName>
    </submittedName>
</protein>
<dbReference type="EMBL" id="GGEC01063683">
    <property type="protein sequence ID" value="MBX44167.1"/>
    <property type="molecule type" value="Transcribed_RNA"/>
</dbReference>
<sequence length="11" mass="1395">MIYQRLNISRT</sequence>
<proteinExistence type="predicted"/>
<organism evidence="1">
    <name type="scientific">Rhizophora mucronata</name>
    <name type="common">Asiatic mangrove</name>
    <dbReference type="NCBI Taxonomy" id="61149"/>
    <lineage>
        <taxon>Eukaryota</taxon>
        <taxon>Viridiplantae</taxon>
        <taxon>Streptophyta</taxon>
        <taxon>Embryophyta</taxon>
        <taxon>Tracheophyta</taxon>
        <taxon>Spermatophyta</taxon>
        <taxon>Magnoliopsida</taxon>
        <taxon>eudicotyledons</taxon>
        <taxon>Gunneridae</taxon>
        <taxon>Pentapetalae</taxon>
        <taxon>rosids</taxon>
        <taxon>fabids</taxon>
        <taxon>Malpighiales</taxon>
        <taxon>Rhizophoraceae</taxon>
        <taxon>Rhizophora</taxon>
    </lineage>
</organism>
<evidence type="ECO:0000313" key="1">
    <source>
        <dbReference type="EMBL" id="MBX44167.1"/>
    </source>
</evidence>
<name>A0A2P2NNU3_RHIMU</name>